<dbReference type="InterPro" id="IPR008930">
    <property type="entry name" value="Terpenoid_cyclase/PrenylTrfase"/>
</dbReference>
<gene>
    <name evidence="3" type="ORF">ROHU_033148</name>
</gene>
<sequence length="246" mass="27210">MAFKWLTAYVAKVFAMASDLINVDDNVICSALKWLNLHKQLPNGSFKEDTAVEMQLHREMVRDNYGEDADASLTAFVLIAMQESREICAGSVGLDLLCRGGLQTCPGRLLRTRLKFSDLSALLWWLSAPLWGALNLSAQLWCSSAMPWYSSVPPTPRWWSSALHWWASALLLRSSVPLWWSSAPSWLSAPLAPPWLVAPPAPPWLSAPLALPQFLVPPLLHGPGPLSLPVVCPKSGPWMNFNTQLA</sequence>
<protein>
    <submittedName>
        <fullName evidence="3">Complement C3-like protein</fullName>
    </submittedName>
</protein>
<organism evidence="3 4">
    <name type="scientific">Labeo rohita</name>
    <name type="common">Indian major carp</name>
    <name type="synonym">Cyprinus rohita</name>
    <dbReference type="NCBI Taxonomy" id="84645"/>
    <lineage>
        <taxon>Eukaryota</taxon>
        <taxon>Metazoa</taxon>
        <taxon>Chordata</taxon>
        <taxon>Craniata</taxon>
        <taxon>Vertebrata</taxon>
        <taxon>Euteleostomi</taxon>
        <taxon>Actinopterygii</taxon>
        <taxon>Neopterygii</taxon>
        <taxon>Teleostei</taxon>
        <taxon>Ostariophysi</taxon>
        <taxon>Cypriniformes</taxon>
        <taxon>Cyprinidae</taxon>
        <taxon>Labeoninae</taxon>
        <taxon>Labeonini</taxon>
        <taxon>Labeo</taxon>
    </lineage>
</organism>
<proteinExistence type="predicted"/>
<feature type="signal peptide" evidence="1">
    <location>
        <begin position="1"/>
        <end position="15"/>
    </location>
</feature>
<dbReference type="PANTHER" id="PTHR11412">
    <property type="entry name" value="MACROGLOBULIN / COMPLEMENT"/>
    <property type="match status" value="1"/>
</dbReference>
<evidence type="ECO:0000313" key="3">
    <source>
        <dbReference type="EMBL" id="RXN05935.1"/>
    </source>
</evidence>
<dbReference type="AlphaFoldDB" id="A0A498LKI1"/>
<dbReference type="Proteomes" id="UP000290572">
    <property type="component" value="Unassembled WGS sequence"/>
</dbReference>
<evidence type="ECO:0000259" key="2">
    <source>
        <dbReference type="Pfam" id="PF07678"/>
    </source>
</evidence>
<dbReference type="SUPFAM" id="SSF48239">
    <property type="entry name" value="Terpenoid cyclases/Protein prenyltransferases"/>
    <property type="match status" value="1"/>
</dbReference>
<name>A0A498LKI1_LABRO</name>
<dbReference type="Pfam" id="PF07678">
    <property type="entry name" value="TED_complement"/>
    <property type="match status" value="1"/>
</dbReference>
<dbReference type="InterPro" id="IPR050473">
    <property type="entry name" value="A2M/Complement_sys"/>
</dbReference>
<feature type="domain" description="Alpha-macroglobulin-like TED" evidence="2">
    <location>
        <begin position="4"/>
        <end position="89"/>
    </location>
</feature>
<reference evidence="3" key="1">
    <citation type="submission" date="2018-03" db="EMBL/GenBank/DDBJ databases">
        <title>Draft genome sequence of Rohu Carp (Labeo rohita).</title>
        <authorList>
            <person name="Das P."/>
            <person name="Kushwaha B."/>
            <person name="Joshi C.G."/>
            <person name="Kumar D."/>
            <person name="Nagpure N.S."/>
            <person name="Sahoo L."/>
            <person name="Das S.P."/>
            <person name="Bit A."/>
            <person name="Patnaik S."/>
            <person name="Meher P.K."/>
            <person name="Jayasankar P."/>
            <person name="Koringa P.G."/>
            <person name="Patel N.V."/>
            <person name="Hinsu A.T."/>
            <person name="Kumar R."/>
            <person name="Pandey M."/>
            <person name="Agarwal S."/>
            <person name="Srivastava S."/>
            <person name="Singh M."/>
            <person name="Iquebal M.A."/>
            <person name="Jaiswal S."/>
            <person name="Angadi U.B."/>
            <person name="Kumar N."/>
            <person name="Raza M."/>
            <person name="Shah T.M."/>
            <person name="Rai A."/>
            <person name="Jena J.K."/>
        </authorList>
    </citation>
    <scope>NUCLEOTIDE SEQUENCE [LARGE SCALE GENOMIC DNA]</scope>
    <source>
        <strain evidence="3">DASCIFA01</strain>
        <tissue evidence="3">Testis</tissue>
    </source>
</reference>
<evidence type="ECO:0000256" key="1">
    <source>
        <dbReference type="SAM" id="SignalP"/>
    </source>
</evidence>
<evidence type="ECO:0000313" key="4">
    <source>
        <dbReference type="Proteomes" id="UP000290572"/>
    </source>
</evidence>
<dbReference type="InterPro" id="IPR011626">
    <property type="entry name" value="Alpha-macroglobulin_TED"/>
</dbReference>
<dbReference type="Gene3D" id="1.50.10.20">
    <property type="match status" value="1"/>
</dbReference>
<dbReference type="STRING" id="84645.A0A498LKI1"/>
<dbReference type="GO" id="GO:0005615">
    <property type="term" value="C:extracellular space"/>
    <property type="evidence" value="ECO:0007669"/>
    <property type="project" value="InterPro"/>
</dbReference>
<keyword evidence="1" id="KW-0732">Signal</keyword>
<feature type="chain" id="PRO_5019717976" evidence="1">
    <location>
        <begin position="16"/>
        <end position="246"/>
    </location>
</feature>
<dbReference type="EMBL" id="QBIY01013386">
    <property type="protein sequence ID" value="RXN05935.1"/>
    <property type="molecule type" value="Genomic_DNA"/>
</dbReference>
<comment type="caution">
    <text evidence="3">The sequence shown here is derived from an EMBL/GenBank/DDBJ whole genome shotgun (WGS) entry which is preliminary data.</text>
</comment>
<keyword evidence="4" id="KW-1185">Reference proteome</keyword>
<accession>A0A498LKI1</accession>
<dbReference type="PANTHER" id="PTHR11412:SF81">
    <property type="entry name" value="COMPLEMENT C3"/>
    <property type="match status" value="1"/>
</dbReference>